<dbReference type="AlphaFoldDB" id="A0A285VF31"/>
<evidence type="ECO:0000313" key="6">
    <source>
        <dbReference type="Proteomes" id="UP000219688"/>
    </source>
</evidence>
<dbReference type="Gene3D" id="4.10.320.10">
    <property type="entry name" value="E3-binding domain"/>
    <property type="match status" value="1"/>
</dbReference>
<organism evidence="5 6">
    <name type="scientific">Ornithinimicrobium cerasi</name>
    <dbReference type="NCBI Taxonomy" id="2248773"/>
    <lineage>
        <taxon>Bacteria</taxon>
        <taxon>Bacillati</taxon>
        <taxon>Actinomycetota</taxon>
        <taxon>Actinomycetes</taxon>
        <taxon>Micrococcales</taxon>
        <taxon>Ornithinimicrobiaceae</taxon>
        <taxon>Ornithinimicrobium</taxon>
    </lineage>
</organism>
<feature type="domain" description="Lsr2 dimerization" evidence="3">
    <location>
        <begin position="1"/>
        <end position="61"/>
    </location>
</feature>
<proteinExistence type="predicted"/>
<dbReference type="InterPro" id="IPR055370">
    <property type="entry name" value="Lsr2_DNA-bd"/>
</dbReference>
<reference evidence="6" key="1">
    <citation type="submission" date="2017-08" db="EMBL/GenBank/DDBJ databases">
        <authorList>
            <person name="Varghese N."/>
            <person name="Submissions S."/>
        </authorList>
    </citation>
    <scope>NUCLEOTIDE SEQUENCE [LARGE SCALE GENOMIC DNA]</scope>
    <source>
        <strain evidence="6">USBA17B2</strain>
    </source>
</reference>
<dbReference type="Pfam" id="PF23359">
    <property type="entry name" value="Lsr2_DNA-bd"/>
    <property type="match status" value="1"/>
</dbReference>
<dbReference type="InterPro" id="IPR024412">
    <property type="entry name" value="Lsr2_dim_dom"/>
</dbReference>
<evidence type="ECO:0000259" key="4">
    <source>
        <dbReference type="Pfam" id="PF23359"/>
    </source>
</evidence>
<evidence type="ECO:0000256" key="1">
    <source>
        <dbReference type="ARBA" id="ARBA00023125"/>
    </source>
</evidence>
<dbReference type="GO" id="GO:0003677">
    <property type="term" value="F:DNA binding"/>
    <property type="evidence" value="ECO:0007669"/>
    <property type="project" value="UniProtKB-KW"/>
</dbReference>
<sequence>MVQRTKTILVDDIEGSEIVDGGETVQFAIDGVSYEIDLSDKNAAKMREAFKFYTDHARRTGGRRQSGTGSSSPRTDKAQLDAIRRWAKDNGHQVSDRGRIKKEIVDAYEAAH</sequence>
<feature type="compositionally biased region" description="Low complexity" evidence="2">
    <location>
        <begin position="63"/>
        <end position="73"/>
    </location>
</feature>
<evidence type="ECO:0000256" key="2">
    <source>
        <dbReference type="SAM" id="MobiDB-lite"/>
    </source>
</evidence>
<keyword evidence="6" id="KW-1185">Reference proteome</keyword>
<keyword evidence="1" id="KW-0238">DNA-binding</keyword>
<dbReference type="InterPro" id="IPR042261">
    <property type="entry name" value="Lsr2-like_dimerization"/>
</dbReference>
<dbReference type="Gene3D" id="3.30.60.230">
    <property type="entry name" value="Lsr2, dimerization domain"/>
    <property type="match status" value="1"/>
</dbReference>
<accession>A0A285VF31</accession>
<name>A0A285VF31_9MICO</name>
<evidence type="ECO:0000259" key="3">
    <source>
        <dbReference type="Pfam" id="PF11774"/>
    </source>
</evidence>
<dbReference type="EMBL" id="OBQK01000001">
    <property type="protein sequence ID" value="SOC51131.1"/>
    <property type="molecule type" value="Genomic_DNA"/>
</dbReference>
<evidence type="ECO:0000313" key="5">
    <source>
        <dbReference type="EMBL" id="SOC51131.1"/>
    </source>
</evidence>
<feature type="domain" description="Lsr2 DNA-binding" evidence="4">
    <location>
        <begin position="76"/>
        <end position="111"/>
    </location>
</feature>
<protein>
    <submittedName>
        <fullName evidence="5">Lsr2 protein</fullName>
    </submittedName>
</protein>
<dbReference type="InterPro" id="IPR036625">
    <property type="entry name" value="E3-bd_dom_sf"/>
</dbReference>
<dbReference type="Proteomes" id="UP000219688">
    <property type="component" value="Unassembled WGS sequence"/>
</dbReference>
<gene>
    <name evidence="5" type="ORF">SAMN05421879_10140</name>
</gene>
<dbReference type="Pfam" id="PF11774">
    <property type="entry name" value="Lsr2"/>
    <property type="match status" value="1"/>
</dbReference>
<dbReference type="GO" id="GO:0016746">
    <property type="term" value="F:acyltransferase activity"/>
    <property type="evidence" value="ECO:0007669"/>
    <property type="project" value="InterPro"/>
</dbReference>
<dbReference type="RefSeq" id="WP_097186291.1">
    <property type="nucleotide sequence ID" value="NZ_OBQK01000001.1"/>
</dbReference>
<feature type="region of interest" description="Disordered" evidence="2">
    <location>
        <begin position="55"/>
        <end position="78"/>
    </location>
</feature>